<dbReference type="Gene3D" id="3.40.50.280">
    <property type="entry name" value="Cobalamin-binding domain"/>
    <property type="match status" value="1"/>
</dbReference>
<evidence type="ECO:0000259" key="4">
    <source>
        <dbReference type="PROSITE" id="PS51332"/>
    </source>
</evidence>
<dbReference type="PROSITE" id="PS50937">
    <property type="entry name" value="HTH_MERR_2"/>
    <property type="match status" value="1"/>
</dbReference>
<feature type="domain" description="B12-binding" evidence="4">
    <location>
        <begin position="207"/>
        <end position="334"/>
    </location>
</feature>
<feature type="region of interest" description="Disordered" evidence="2">
    <location>
        <begin position="329"/>
        <end position="394"/>
    </location>
</feature>
<gene>
    <name evidence="5" type="ORF">K1J60_42795</name>
</gene>
<dbReference type="PANTHER" id="PTHR30204">
    <property type="entry name" value="REDOX-CYCLING DRUG-SENSING TRANSCRIPTIONAL ACTIVATOR SOXR"/>
    <property type="match status" value="1"/>
</dbReference>
<name>A0ABX8Y2J0_9ACTN</name>
<evidence type="ECO:0000259" key="3">
    <source>
        <dbReference type="PROSITE" id="PS50937"/>
    </source>
</evidence>
<dbReference type="Gene3D" id="1.10.1240.10">
    <property type="entry name" value="Methionine synthase domain"/>
    <property type="match status" value="1"/>
</dbReference>
<accession>A0ABX8Y2J0</accession>
<dbReference type="CDD" id="cd01104">
    <property type="entry name" value="HTH_MlrA-CarA"/>
    <property type="match status" value="1"/>
</dbReference>
<dbReference type="Gene3D" id="1.10.1660.10">
    <property type="match status" value="1"/>
</dbReference>
<evidence type="ECO:0000256" key="2">
    <source>
        <dbReference type="SAM" id="MobiDB-lite"/>
    </source>
</evidence>
<dbReference type="InterPro" id="IPR003759">
    <property type="entry name" value="Cbl-bd_cap"/>
</dbReference>
<feature type="region of interest" description="Disordered" evidence="2">
    <location>
        <begin position="74"/>
        <end position="119"/>
    </location>
</feature>
<keyword evidence="1" id="KW-0238">DNA-binding</keyword>
<evidence type="ECO:0000313" key="5">
    <source>
        <dbReference type="EMBL" id="QYX82388.1"/>
    </source>
</evidence>
<feature type="region of interest" description="Disordered" evidence="2">
    <location>
        <begin position="1"/>
        <end position="20"/>
    </location>
</feature>
<dbReference type="InterPro" id="IPR000551">
    <property type="entry name" value="MerR-type_HTH_dom"/>
</dbReference>
<dbReference type="SUPFAM" id="SSF46955">
    <property type="entry name" value="Putative DNA-binding domain"/>
    <property type="match status" value="1"/>
</dbReference>
<proteinExistence type="predicted"/>
<dbReference type="Pfam" id="PF02310">
    <property type="entry name" value="B12-binding"/>
    <property type="match status" value="1"/>
</dbReference>
<reference evidence="5 6" key="1">
    <citation type="submission" date="2021-08" db="EMBL/GenBank/DDBJ databases">
        <authorList>
            <person name="Ping M."/>
        </authorList>
    </citation>
    <scope>NUCLEOTIDE SEQUENCE [LARGE SCALE GENOMIC DNA]</scope>
    <source>
        <strain evidence="5 6">MG28</strain>
    </source>
</reference>
<evidence type="ECO:0000256" key="1">
    <source>
        <dbReference type="ARBA" id="ARBA00023125"/>
    </source>
</evidence>
<feature type="compositionally biased region" description="Low complexity" evidence="2">
    <location>
        <begin position="74"/>
        <end position="96"/>
    </location>
</feature>
<dbReference type="InterPro" id="IPR006158">
    <property type="entry name" value="Cobalamin-bd"/>
</dbReference>
<dbReference type="SMART" id="SM00422">
    <property type="entry name" value="HTH_MERR"/>
    <property type="match status" value="1"/>
</dbReference>
<dbReference type="RefSeq" id="WP_220650930.1">
    <property type="nucleotide sequence ID" value="NZ_CP080647.1"/>
</dbReference>
<keyword evidence="6" id="KW-1185">Reference proteome</keyword>
<dbReference type="Pfam" id="PF02607">
    <property type="entry name" value="B12-binding_2"/>
    <property type="match status" value="1"/>
</dbReference>
<dbReference type="EMBL" id="CP080647">
    <property type="protein sequence ID" value="QYX82388.1"/>
    <property type="molecule type" value="Genomic_DNA"/>
</dbReference>
<dbReference type="PROSITE" id="PS51332">
    <property type="entry name" value="B12_BINDING"/>
    <property type="match status" value="1"/>
</dbReference>
<dbReference type="InterPro" id="IPR036594">
    <property type="entry name" value="Meth_synthase_dom"/>
</dbReference>
<feature type="compositionally biased region" description="Polar residues" evidence="2">
    <location>
        <begin position="384"/>
        <end position="394"/>
    </location>
</feature>
<dbReference type="InterPro" id="IPR009061">
    <property type="entry name" value="DNA-bd_dom_put_sf"/>
</dbReference>
<organism evidence="5 6">
    <name type="scientific">Streptomyces akebiae</name>
    <dbReference type="NCBI Taxonomy" id="2865673"/>
    <lineage>
        <taxon>Bacteria</taxon>
        <taxon>Bacillati</taxon>
        <taxon>Actinomycetota</taxon>
        <taxon>Actinomycetes</taxon>
        <taxon>Kitasatosporales</taxon>
        <taxon>Streptomycetaceae</taxon>
        <taxon>Streptomyces</taxon>
    </lineage>
</organism>
<protein>
    <submittedName>
        <fullName evidence="5">MerR family transcriptional regulator</fullName>
    </submittedName>
</protein>
<feature type="domain" description="HTH merR-type" evidence="3">
    <location>
        <begin position="13"/>
        <end position="82"/>
    </location>
</feature>
<feature type="compositionally biased region" description="Basic and acidic residues" evidence="2">
    <location>
        <begin position="329"/>
        <end position="338"/>
    </location>
</feature>
<dbReference type="PANTHER" id="PTHR30204:SF97">
    <property type="entry name" value="MERR FAMILY REGULATORY PROTEIN"/>
    <property type="match status" value="1"/>
</dbReference>
<dbReference type="Proteomes" id="UP000827138">
    <property type="component" value="Chromosome"/>
</dbReference>
<sequence>MGAYREENPADPGLTSGALARRLGVSPTTLRSWDRRYGIGPAVRADGRHRRWTPTDVTMVEAMCRLTSAGVPPAEAARAAKEGAGALSAEEGPEATRTPEGERPRPARPPGPPEPGDLRRECRGLARAAVRLDAQAVEDQLAEAVERYGLTVAWQEVMVPTLHAVGRQWASSGDRYVEVEHLLSWHVSTALRRHARPPAPRHDTTAPGPFVLACVPGEQHTLPLEALNAALGERALPTRMFGAAVPAEALTAAVDRLGPAAVVLWAQARSTANLPLARHVAAVRWGVKGARRQPLVVLGGPGWHGHPAPGTVRPSSLSDAVEMLAGLHGRVDRPDRIPSDAGPTEPERQDLVPPDLEPPDLGRQDLGGSDPERQDLRPRKNRSRPSANSTIGSG</sequence>
<dbReference type="Pfam" id="PF13411">
    <property type="entry name" value="MerR_1"/>
    <property type="match status" value="1"/>
</dbReference>
<evidence type="ECO:0000313" key="6">
    <source>
        <dbReference type="Proteomes" id="UP000827138"/>
    </source>
</evidence>
<dbReference type="InterPro" id="IPR047057">
    <property type="entry name" value="MerR_fam"/>
</dbReference>